<name>A0AA48GGD4_9BACT</name>
<sequence>MSQPHDPFQNLPDSARLWLVALDRPLSGEARARLQEGMEAILGQWRHKGHAYQGAFALVRDRILAVAEPDLASAPSGCAIDGMLRKVRHLVAGLDLGEVDAASAVLVDAGGLRAVPKAELEARLQDGSLGPDTPVLDLSLYTVGDLRAGKLEAPLARTWIGRKFKVA</sequence>
<dbReference type="AlphaFoldDB" id="A0AA48GGD4"/>
<evidence type="ECO:0000313" key="1">
    <source>
        <dbReference type="EMBL" id="BDU72296.1"/>
    </source>
</evidence>
<dbReference type="EMBL" id="AP027080">
    <property type="protein sequence ID" value="BDU72296.1"/>
    <property type="molecule type" value="Genomic_DNA"/>
</dbReference>
<accession>A0AA48GGD4</accession>
<gene>
    <name evidence="1" type="ORF">METEAL_14700</name>
</gene>
<keyword evidence="2" id="KW-1185">Reference proteome</keyword>
<dbReference type="KEGG" id="msil:METEAL_14700"/>
<proteinExistence type="predicted"/>
<evidence type="ECO:0000313" key="2">
    <source>
        <dbReference type="Proteomes" id="UP001238179"/>
    </source>
</evidence>
<dbReference type="RefSeq" id="WP_316415210.1">
    <property type="nucleotide sequence ID" value="NZ_AP027080.1"/>
</dbReference>
<dbReference type="Proteomes" id="UP001238179">
    <property type="component" value="Chromosome"/>
</dbReference>
<organism evidence="1 2">
    <name type="scientific">Mesoterricola silvestris</name>
    <dbReference type="NCBI Taxonomy" id="2927979"/>
    <lineage>
        <taxon>Bacteria</taxon>
        <taxon>Pseudomonadati</taxon>
        <taxon>Acidobacteriota</taxon>
        <taxon>Holophagae</taxon>
        <taxon>Holophagales</taxon>
        <taxon>Holophagaceae</taxon>
        <taxon>Mesoterricola</taxon>
    </lineage>
</organism>
<reference evidence="2" key="1">
    <citation type="journal article" date="2023" name="Int. J. Syst. Evol. Microbiol.">
        <title>Mesoterricola silvestris gen. nov., sp. nov., Mesoterricola sediminis sp. nov., Geothrix oryzae sp. nov., Geothrix edaphica sp. nov., Geothrix rubra sp. nov., and Geothrix limicola sp. nov., six novel members of Acidobacteriota isolated from soils.</title>
        <authorList>
            <person name="Itoh H."/>
            <person name="Sugisawa Y."/>
            <person name="Mise K."/>
            <person name="Xu Z."/>
            <person name="Kuniyasu M."/>
            <person name="Ushijima N."/>
            <person name="Kawano K."/>
            <person name="Kobayashi E."/>
            <person name="Shiratori Y."/>
            <person name="Masuda Y."/>
            <person name="Senoo K."/>
        </authorList>
    </citation>
    <scope>NUCLEOTIDE SEQUENCE [LARGE SCALE GENOMIC DNA]</scope>
    <source>
        <strain evidence="2">W79</strain>
    </source>
</reference>
<protein>
    <submittedName>
        <fullName evidence="1">Uncharacterized protein</fullName>
    </submittedName>
</protein>